<dbReference type="Gene3D" id="3.60.40.10">
    <property type="entry name" value="PPM-type phosphatase domain"/>
    <property type="match status" value="1"/>
</dbReference>
<proteinExistence type="predicted"/>
<comment type="caution">
    <text evidence="4">The sequence shown here is derived from an EMBL/GenBank/DDBJ whole genome shotgun (WGS) entry which is preliminary data.</text>
</comment>
<dbReference type="InterPro" id="IPR036457">
    <property type="entry name" value="PPM-type-like_dom_sf"/>
</dbReference>
<reference evidence="4 5" key="1">
    <citation type="submission" date="2024-02" db="EMBL/GenBank/DDBJ databases">
        <authorList>
            <person name="Saticioglu I.B."/>
        </authorList>
    </citation>
    <scope>NUCLEOTIDE SEQUENCE [LARGE SCALE GENOMIC DNA]</scope>
    <source>
        <strain evidence="4 5">Mu-86</strain>
    </source>
</reference>
<dbReference type="EMBL" id="JBBDGL010000001">
    <property type="protein sequence ID" value="MEJ1154496.1"/>
    <property type="molecule type" value="Genomic_DNA"/>
</dbReference>
<dbReference type="SUPFAM" id="SSF55874">
    <property type="entry name" value="ATPase domain of HSP90 chaperone/DNA topoisomerase II/histidine kinase"/>
    <property type="match status" value="1"/>
</dbReference>
<organism evidence="4 5">
    <name type="scientific">Microbacterium marmarense</name>
    <dbReference type="NCBI Taxonomy" id="3122051"/>
    <lineage>
        <taxon>Bacteria</taxon>
        <taxon>Bacillati</taxon>
        <taxon>Actinomycetota</taxon>
        <taxon>Actinomycetes</taxon>
        <taxon>Micrococcales</taxon>
        <taxon>Microbacteriaceae</taxon>
        <taxon>Microbacterium</taxon>
    </lineage>
</organism>
<keyword evidence="5" id="KW-1185">Reference proteome</keyword>
<feature type="domain" description="PPM-type phosphatase" evidence="3">
    <location>
        <begin position="258"/>
        <end position="556"/>
    </location>
</feature>
<evidence type="ECO:0000256" key="2">
    <source>
        <dbReference type="SAM" id="MobiDB-lite"/>
    </source>
</evidence>
<dbReference type="Pfam" id="PF07228">
    <property type="entry name" value="SpoIIE"/>
    <property type="match status" value="1"/>
</dbReference>
<dbReference type="InterPro" id="IPR036890">
    <property type="entry name" value="HATPase_C_sf"/>
</dbReference>
<dbReference type="RefSeq" id="WP_337336932.1">
    <property type="nucleotide sequence ID" value="NZ_JBBDGL010000001.1"/>
</dbReference>
<dbReference type="CDD" id="cd16936">
    <property type="entry name" value="HATPase_RsbW-like"/>
    <property type="match status" value="1"/>
</dbReference>
<evidence type="ECO:0000313" key="5">
    <source>
        <dbReference type="Proteomes" id="UP001368654"/>
    </source>
</evidence>
<sequence>MSPSDAPTSRERTVADWLRSPGAIPRTSGPDLGPLQQFEELASGNPELLSSIATAAESYRRQFAKVGALAGALIEAQERLDAIGDLTDLVVRVLDTDSAFDSMLEVARDLTLSDAALLITPSETLPLTPERLSGDAGALGSALRARVTEAMVSGGPSSVSPHEDGRVATTTLGLRGARAFGGETLGGLGFSRSRGEQFTTADLRLIDTIAGTIELGLSLHVMHESSLKRIAVAQEHRIASSIAQATLTAAAASMPGLDVASATVPAHVSGGDFHVTMESGGALWFAVGDVSGKGLPAAIVMTRTVSALRAAFAGASDRDLDVAWNYLLDDLFDYLEQLGMFVTLAFGYVDLDGNTVSVCNAGHSPMTHVKAGIASSVPATAPPLGIIRSLRPSRVQLPLDDESMLVIGSDGLTEQENSDGQMFGYDRFDELCSTLVETSSAGLVDAIFSHVDEFAQQHPRSDDQTAFVLKTTSQLTDSTVSAPELKIAAEASQLREIGPWLAAALEHLDPAESTDAHSRLELAAHEICMNVIDHGGVSSKSLVTLTVDVTAAAVRVHIVDHGRSFDPDAAPVPVAGQAQVGGYGLLIARRLSDELRYARESETNRWMLVVKRRGAPAPESEESLDE</sequence>
<protein>
    <submittedName>
        <fullName evidence="4">SpoIIE family protein phosphatase</fullName>
    </submittedName>
</protein>
<name>A0ABU8LS69_9MICO</name>
<dbReference type="SMART" id="SM00331">
    <property type="entry name" value="PP2C_SIG"/>
    <property type="match status" value="1"/>
</dbReference>
<feature type="region of interest" description="Disordered" evidence="2">
    <location>
        <begin position="1"/>
        <end position="30"/>
    </location>
</feature>
<accession>A0ABU8LS69</accession>
<evidence type="ECO:0000259" key="3">
    <source>
        <dbReference type="PROSITE" id="PS51746"/>
    </source>
</evidence>
<dbReference type="PANTHER" id="PTHR43156:SF2">
    <property type="entry name" value="STAGE II SPORULATION PROTEIN E"/>
    <property type="match status" value="1"/>
</dbReference>
<dbReference type="PROSITE" id="PS51746">
    <property type="entry name" value="PPM_2"/>
    <property type="match status" value="1"/>
</dbReference>
<dbReference type="PANTHER" id="PTHR43156">
    <property type="entry name" value="STAGE II SPORULATION PROTEIN E-RELATED"/>
    <property type="match status" value="1"/>
</dbReference>
<dbReference type="Proteomes" id="UP001368654">
    <property type="component" value="Unassembled WGS sequence"/>
</dbReference>
<keyword evidence="1" id="KW-0378">Hydrolase</keyword>
<dbReference type="Pfam" id="PF13581">
    <property type="entry name" value="HATPase_c_2"/>
    <property type="match status" value="1"/>
</dbReference>
<evidence type="ECO:0000256" key="1">
    <source>
        <dbReference type="ARBA" id="ARBA00022801"/>
    </source>
</evidence>
<dbReference type="InterPro" id="IPR001932">
    <property type="entry name" value="PPM-type_phosphatase-like_dom"/>
</dbReference>
<dbReference type="SUPFAM" id="SSF81606">
    <property type="entry name" value="PP2C-like"/>
    <property type="match status" value="1"/>
</dbReference>
<dbReference type="InterPro" id="IPR052016">
    <property type="entry name" value="Bact_Sigma-Reg"/>
</dbReference>
<gene>
    <name evidence="4" type="ORF">WDU96_02645</name>
</gene>
<dbReference type="InterPro" id="IPR003594">
    <property type="entry name" value="HATPase_dom"/>
</dbReference>
<dbReference type="Gene3D" id="3.30.565.10">
    <property type="entry name" value="Histidine kinase-like ATPase, C-terminal domain"/>
    <property type="match status" value="1"/>
</dbReference>
<evidence type="ECO:0000313" key="4">
    <source>
        <dbReference type="EMBL" id="MEJ1154496.1"/>
    </source>
</evidence>